<dbReference type="RefSeq" id="WP_146621575.1">
    <property type="nucleotide sequence ID" value="NZ_BJCC01000008.1"/>
</dbReference>
<reference evidence="8" key="1">
    <citation type="submission" date="2019-02" db="EMBL/GenBank/DDBJ databases">
        <title>Draft genome sequence of Enterococcus sp. Gos25-1.</title>
        <authorList>
            <person name="Tanaka N."/>
            <person name="Shiwa Y."/>
            <person name="Fujita N."/>
        </authorList>
    </citation>
    <scope>NUCLEOTIDE SEQUENCE [LARGE SCALE GENOMIC DNA]</scope>
    <source>
        <strain evidence="8">Gos25-1</strain>
    </source>
</reference>
<dbReference type="Pfam" id="PF00359">
    <property type="entry name" value="PTS_EIIA_2"/>
    <property type="match status" value="1"/>
</dbReference>
<dbReference type="InterPro" id="IPR036634">
    <property type="entry name" value="PRD_sf"/>
</dbReference>
<dbReference type="CDD" id="cd00211">
    <property type="entry name" value="PTS_IIA_fru"/>
    <property type="match status" value="1"/>
</dbReference>
<gene>
    <name evidence="7" type="ORF">NRIC_09940</name>
</gene>
<feature type="domain" description="PRD" evidence="6">
    <location>
        <begin position="287"/>
        <end position="393"/>
    </location>
</feature>
<protein>
    <submittedName>
        <fullName evidence="7">Transcriptional antiterminator</fullName>
    </submittedName>
</protein>
<evidence type="ECO:0000313" key="8">
    <source>
        <dbReference type="Proteomes" id="UP000290567"/>
    </source>
</evidence>
<dbReference type="AlphaFoldDB" id="A0A4P5PIA7"/>
<dbReference type="OrthoDB" id="3710983at2"/>
<feature type="domain" description="PRD" evidence="6">
    <location>
        <begin position="172"/>
        <end position="277"/>
    </location>
</feature>
<dbReference type="InterPro" id="IPR016152">
    <property type="entry name" value="PTrfase/Anion_transptr"/>
</dbReference>
<dbReference type="Gene3D" id="1.10.10.10">
    <property type="entry name" value="Winged helix-like DNA-binding domain superfamily/Winged helix DNA-binding domain"/>
    <property type="match status" value="1"/>
</dbReference>
<keyword evidence="3" id="KW-0010">Activator</keyword>
<dbReference type="PROSITE" id="PS51372">
    <property type="entry name" value="PRD_2"/>
    <property type="match status" value="2"/>
</dbReference>
<dbReference type="SUPFAM" id="SSF55804">
    <property type="entry name" value="Phoshotransferase/anion transport protein"/>
    <property type="match status" value="1"/>
</dbReference>
<evidence type="ECO:0000256" key="4">
    <source>
        <dbReference type="ARBA" id="ARBA00023163"/>
    </source>
</evidence>
<dbReference type="Gene3D" id="1.10.1790.10">
    <property type="entry name" value="PRD domain"/>
    <property type="match status" value="2"/>
</dbReference>
<dbReference type="Proteomes" id="UP000290567">
    <property type="component" value="Unassembled WGS sequence"/>
</dbReference>
<dbReference type="InterPro" id="IPR036388">
    <property type="entry name" value="WH-like_DNA-bd_sf"/>
</dbReference>
<keyword evidence="2" id="KW-0805">Transcription regulation</keyword>
<sequence length="639" mass="73739">MKVKYLPLLRYLNEQASWTASTQLAEKFSLSKRTIKSYISEIQENEPGLILSSNKGYRVDPVRLANVQENIQVGTPETPPERMAYLLLKLTATEEALAIYDLVEELFVSESTLMKDLKKIKRKCAEHSLVLIQDSDSIQLRGSEKAKRQLIHAILLSELEQNFVDITKLQESFTDFDLDYIKEIVAEIFSNYDFFTNDYALINIIIHLAIAIDRMKSNFQFSEADNQTPSSIPPLINQIAADIAGKIADHYNLHFPKEEVRDLALLISANGTNVNFTQISAEELREVADQRCLDLVKKILSKVSELYFIDNNEPEFLIRFTLHIKNLLFRLDNDYSCRNPMTETLKKECPLIYDCAVQVSHVIQRELAHTITEDEIAYIAFHLGYALEVQKQRTSKINCALLVPLYYNMNIQVMKKLQNHFGDDLDITNILTNEKELQHIQTEFIISAIKLKQITTTPYVVINPFFTLEDRQQVSEKIFELKEIKRKEQFSKNLLSVVDKKHFIYREKKMASEPLLQELCTQMEQDGFVGNDFFTQLMEREKLSSTAFGPVALPHTLTMDAKKTGIFIVAAPKGIQWGSQVVTLVFLLSINYHNRHLFRELFDDLALICTDEQNVHRLSQSKSFDTFIENLMQCFTTIR</sequence>
<keyword evidence="4" id="KW-0804">Transcription</keyword>
<evidence type="ECO:0000256" key="2">
    <source>
        <dbReference type="ARBA" id="ARBA00023015"/>
    </source>
</evidence>
<dbReference type="PANTHER" id="PTHR30185">
    <property type="entry name" value="CRYPTIC BETA-GLUCOSIDE BGL OPERON ANTITERMINATOR"/>
    <property type="match status" value="1"/>
</dbReference>
<dbReference type="PANTHER" id="PTHR30185:SF12">
    <property type="entry name" value="TRANSCRIPTIONAL REGULATOR MANR"/>
    <property type="match status" value="1"/>
</dbReference>
<dbReference type="GO" id="GO:0006355">
    <property type="term" value="P:regulation of DNA-templated transcription"/>
    <property type="evidence" value="ECO:0007669"/>
    <property type="project" value="InterPro"/>
</dbReference>
<evidence type="ECO:0000259" key="6">
    <source>
        <dbReference type="PROSITE" id="PS51372"/>
    </source>
</evidence>
<organism evidence="7 8">
    <name type="scientific">Enterococcus florum</name>
    <dbReference type="NCBI Taxonomy" id="2480627"/>
    <lineage>
        <taxon>Bacteria</taxon>
        <taxon>Bacillati</taxon>
        <taxon>Bacillota</taxon>
        <taxon>Bacilli</taxon>
        <taxon>Lactobacillales</taxon>
        <taxon>Enterococcaceae</taxon>
        <taxon>Enterococcus</taxon>
    </lineage>
</organism>
<dbReference type="InterPro" id="IPR011608">
    <property type="entry name" value="PRD"/>
</dbReference>
<accession>A0A4P5PIA7</accession>
<dbReference type="SUPFAM" id="SSF63520">
    <property type="entry name" value="PTS-regulatory domain, PRD"/>
    <property type="match status" value="2"/>
</dbReference>
<keyword evidence="1" id="KW-0677">Repeat</keyword>
<keyword evidence="8" id="KW-1185">Reference proteome</keyword>
<dbReference type="InterPro" id="IPR007737">
    <property type="entry name" value="Mga_HTH"/>
</dbReference>
<evidence type="ECO:0000313" key="7">
    <source>
        <dbReference type="EMBL" id="GCF93103.1"/>
    </source>
</evidence>
<dbReference type="PROSITE" id="PS51094">
    <property type="entry name" value="PTS_EIIA_TYPE_2"/>
    <property type="match status" value="1"/>
</dbReference>
<evidence type="ECO:0000256" key="3">
    <source>
        <dbReference type="ARBA" id="ARBA00023159"/>
    </source>
</evidence>
<name>A0A4P5PIA7_9ENTE</name>
<dbReference type="Gene3D" id="3.40.930.10">
    <property type="entry name" value="Mannitol-specific EII, Chain A"/>
    <property type="match status" value="1"/>
</dbReference>
<evidence type="ECO:0000259" key="5">
    <source>
        <dbReference type="PROSITE" id="PS51094"/>
    </source>
</evidence>
<comment type="caution">
    <text evidence="7">The sequence shown here is derived from an EMBL/GenBank/DDBJ whole genome shotgun (WGS) entry which is preliminary data.</text>
</comment>
<dbReference type="InterPro" id="IPR050661">
    <property type="entry name" value="BglG_antiterminators"/>
</dbReference>
<proteinExistence type="predicted"/>
<dbReference type="InterPro" id="IPR002178">
    <property type="entry name" value="PTS_EIIA_type-2_dom"/>
</dbReference>
<evidence type="ECO:0000256" key="1">
    <source>
        <dbReference type="ARBA" id="ARBA00022737"/>
    </source>
</evidence>
<feature type="domain" description="PTS EIIA type-2" evidence="5">
    <location>
        <begin position="496"/>
        <end position="634"/>
    </location>
</feature>
<dbReference type="EMBL" id="BJCC01000008">
    <property type="protein sequence ID" value="GCF93103.1"/>
    <property type="molecule type" value="Genomic_DNA"/>
</dbReference>
<dbReference type="Pfam" id="PF00874">
    <property type="entry name" value="PRD"/>
    <property type="match status" value="2"/>
</dbReference>
<dbReference type="Pfam" id="PF05043">
    <property type="entry name" value="Mga"/>
    <property type="match status" value="1"/>
</dbReference>